<name>A0A8S5NY19_9CAUD</name>
<organism evidence="1">
    <name type="scientific">Myoviridae sp. ctcaJ26</name>
    <dbReference type="NCBI Taxonomy" id="2825138"/>
    <lineage>
        <taxon>Viruses</taxon>
        <taxon>Duplodnaviria</taxon>
        <taxon>Heunggongvirae</taxon>
        <taxon>Uroviricota</taxon>
        <taxon>Caudoviricetes</taxon>
    </lineage>
</organism>
<evidence type="ECO:0000313" key="1">
    <source>
        <dbReference type="EMBL" id="DAD99311.1"/>
    </source>
</evidence>
<proteinExistence type="predicted"/>
<sequence>MKLSSYSDSFLKLRMPYLSFKSFILSLLMEKTFPVW</sequence>
<dbReference type="EMBL" id="BK015280">
    <property type="protein sequence ID" value="DAD99311.1"/>
    <property type="molecule type" value="Genomic_DNA"/>
</dbReference>
<protein>
    <submittedName>
        <fullName evidence="1">Uncharacterized protein</fullName>
    </submittedName>
</protein>
<accession>A0A8S5NY19</accession>
<reference evidence="1" key="1">
    <citation type="journal article" date="2021" name="Proc. Natl. Acad. Sci. U.S.A.">
        <title>A Catalog of Tens of Thousands of Viruses from Human Metagenomes Reveals Hidden Associations with Chronic Diseases.</title>
        <authorList>
            <person name="Tisza M.J."/>
            <person name="Buck C.B."/>
        </authorList>
    </citation>
    <scope>NUCLEOTIDE SEQUENCE</scope>
    <source>
        <strain evidence="1">CtcaJ26</strain>
    </source>
</reference>